<proteinExistence type="predicted"/>
<keyword evidence="3" id="KW-0804">Transcription</keyword>
<evidence type="ECO:0000256" key="1">
    <source>
        <dbReference type="ARBA" id="ARBA00023015"/>
    </source>
</evidence>
<dbReference type="InterPro" id="IPR000843">
    <property type="entry name" value="HTH_LacI"/>
</dbReference>
<dbReference type="SUPFAM" id="SSF47413">
    <property type="entry name" value="lambda repressor-like DNA-binding domains"/>
    <property type="match status" value="1"/>
</dbReference>
<dbReference type="SMART" id="SM00354">
    <property type="entry name" value="HTH_LACI"/>
    <property type="match status" value="1"/>
</dbReference>
<organism evidence="5 6">
    <name type="scientific">Microbacterium pumilum</name>
    <dbReference type="NCBI Taxonomy" id="344165"/>
    <lineage>
        <taxon>Bacteria</taxon>
        <taxon>Bacillati</taxon>
        <taxon>Actinomycetota</taxon>
        <taxon>Actinomycetes</taxon>
        <taxon>Micrococcales</taxon>
        <taxon>Microbacteriaceae</taxon>
        <taxon>Microbacterium</taxon>
    </lineage>
</organism>
<gene>
    <name evidence="5" type="ORF">GCM10009777_37560</name>
</gene>
<reference evidence="6" key="1">
    <citation type="journal article" date="2019" name="Int. J. Syst. Evol. Microbiol.">
        <title>The Global Catalogue of Microorganisms (GCM) 10K type strain sequencing project: providing services to taxonomists for standard genome sequencing and annotation.</title>
        <authorList>
            <consortium name="The Broad Institute Genomics Platform"/>
            <consortium name="The Broad Institute Genome Sequencing Center for Infectious Disease"/>
            <person name="Wu L."/>
            <person name="Ma J."/>
        </authorList>
    </citation>
    <scope>NUCLEOTIDE SEQUENCE [LARGE SCALE GENOMIC DNA]</scope>
    <source>
        <strain evidence="6">JCM 14902</strain>
    </source>
</reference>
<keyword evidence="2" id="KW-0238">DNA-binding</keyword>
<evidence type="ECO:0000256" key="3">
    <source>
        <dbReference type="ARBA" id="ARBA00023163"/>
    </source>
</evidence>
<dbReference type="PRINTS" id="PR00036">
    <property type="entry name" value="HTHLACI"/>
</dbReference>
<accession>A0ABP5EJ32</accession>
<protein>
    <recommendedName>
        <fullName evidence="4">HTH lacI-type domain-containing protein</fullName>
    </recommendedName>
</protein>
<dbReference type="InterPro" id="IPR010982">
    <property type="entry name" value="Lambda_DNA-bd_dom_sf"/>
</dbReference>
<evidence type="ECO:0000313" key="6">
    <source>
        <dbReference type="Proteomes" id="UP001500326"/>
    </source>
</evidence>
<evidence type="ECO:0000259" key="4">
    <source>
        <dbReference type="PROSITE" id="PS50932"/>
    </source>
</evidence>
<dbReference type="EMBL" id="BAAAOH010000001">
    <property type="protein sequence ID" value="GAA1997012.1"/>
    <property type="molecule type" value="Genomic_DNA"/>
</dbReference>
<name>A0ABP5EJ32_9MICO</name>
<evidence type="ECO:0000313" key="5">
    <source>
        <dbReference type="EMBL" id="GAA1997012.1"/>
    </source>
</evidence>
<dbReference type="CDD" id="cd01392">
    <property type="entry name" value="HTH_LacI"/>
    <property type="match status" value="1"/>
</dbReference>
<dbReference type="PANTHER" id="PTHR30146">
    <property type="entry name" value="LACI-RELATED TRANSCRIPTIONAL REPRESSOR"/>
    <property type="match status" value="1"/>
</dbReference>
<dbReference type="Pfam" id="PF00356">
    <property type="entry name" value="LacI"/>
    <property type="match status" value="1"/>
</dbReference>
<keyword evidence="6" id="KW-1185">Reference proteome</keyword>
<feature type="domain" description="HTH lacI-type" evidence="4">
    <location>
        <begin position="2"/>
        <end position="56"/>
    </location>
</feature>
<sequence length="66" mass="7221">MATIRDVATTAGVSRGTVSRYFNHPHLVSNGACVKIENAIHDLGYVLNDEAHQLGLKRRPPVAPER</sequence>
<comment type="caution">
    <text evidence="5">The sequence shown here is derived from an EMBL/GenBank/DDBJ whole genome shotgun (WGS) entry which is preliminary data.</text>
</comment>
<dbReference type="Gene3D" id="1.10.260.40">
    <property type="entry name" value="lambda repressor-like DNA-binding domains"/>
    <property type="match status" value="1"/>
</dbReference>
<dbReference type="Proteomes" id="UP001500326">
    <property type="component" value="Unassembled WGS sequence"/>
</dbReference>
<evidence type="ECO:0000256" key="2">
    <source>
        <dbReference type="ARBA" id="ARBA00023125"/>
    </source>
</evidence>
<dbReference type="PROSITE" id="PS50932">
    <property type="entry name" value="HTH_LACI_2"/>
    <property type="match status" value="1"/>
</dbReference>
<keyword evidence="1" id="KW-0805">Transcription regulation</keyword>
<dbReference type="PANTHER" id="PTHR30146:SF154">
    <property type="entry name" value="TRANSCRIPTION REGULATOR, MEMBER OF GALR FAMILY"/>
    <property type="match status" value="1"/>
</dbReference>